<dbReference type="SUPFAM" id="SSF56219">
    <property type="entry name" value="DNase I-like"/>
    <property type="match status" value="1"/>
</dbReference>
<organism evidence="3 4">
    <name type="scientific">Elysia marginata</name>
    <dbReference type="NCBI Taxonomy" id="1093978"/>
    <lineage>
        <taxon>Eukaryota</taxon>
        <taxon>Metazoa</taxon>
        <taxon>Spiralia</taxon>
        <taxon>Lophotrochozoa</taxon>
        <taxon>Mollusca</taxon>
        <taxon>Gastropoda</taxon>
        <taxon>Heterobranchia</taxon>
        <taxon>Euthyneura</taxon>
        <taxon>Panpulmonata</taxon>
        <taxon>Sacoglossa</taxon>
        <taxon>Placobranchoidea</taxon>
        <taxon>Plakobranchidae</taxon>
        <taxon>Elysia</taxon>
    </lineage>
</organism>
<proteinExistence type="predicted"/>
<evidence type="ECO:0000259" key="2">
    <source>
        <dbReference type="Pfam" id="PF03372"/>
    </source>
</evidence>
<evidence type="ECO:0000256" key="1">
    <source>
        <dbReference type="SAM" id="MobiDB-lite"/>
    </source>
</evidence>
<reference evidence="3 4" key="1">
    <citation type="journal article" date="2021" name="Elife">
        <title>Chloroplast acquisition without the gene transfer in kleptoplastic sea slugs, Plakobranchus ocellatus.</title>
        <authorList>
            <person name="Maeda T."/>
            <person name="Takahashi S."/>
            <person name="Yoshida T."/>
            <person name="Shimamura S."/>
            <person name="Takaki Y."/>
            <person name="Nagai Y."/>
            <person name="Toyoda A."/>
            <person name="Suzuki Y."/>
            <person name="Arimoto A."/>
            <person name="Ishii H."/>
            <person name="Satoh N."/>
            <person name="Nishiyama T."/>
            <person name="Hasebe M."/>
            <person name="Maruyama T."/>
            <person name="Minagawa J."/>
            <person name="Obokata J."/>
            <person name="Shigenobu S."/>
        </authorList>
    </citation>
    <scope>NUCLEOTIDE SEQUENCE [LARGE SCALE GENOMIC DNA]</scope>
</reference>
<dbReference type="PANTHER" id="PTHR23227:SF67">
    <property type="entry name" value="CRANIOFACIAL DEVELOPMENT PROTEIN 2-LIKE"/>
    <property type="match status" value="1"/>
</dbReference>
<feature type="region of interest" description="Disordered" evidence="1">
    <location>
        <begin position="1"/>
        <end position="21"/>
    </location>
</feature>
<protein>
    <submittedName>
        <fullName evidence="3">Craniofacial development protein 2</fullName>
    </submittedName>
</protein>
<sequence length="428" mass="48008">MRQRKQTPSMPDRLRPGQTMTARPITVQGGRDKWTTGTEETLKLPSKAFVIGTWNVRILYACGKTQELTHELKRYSWDVFELSEVRWTGFGETKLVDGHKIWFSGEKTTHQYGVAFLVRKEIANCIISATPISSRLISIRLAAKPHSITAIQVYAPTSDHEDDKVEKFYEELDNSIAKVPKKDILIVQGDWNAKVGPDAFLQWAGTARRFGHGTTNERGLRLLEFAKSHSLTLANTLHPHKRSRTITWHAPNGEVHNQIDYILVPQRYKSSINKAMTRTYPGADISSDHGLVLATFKLKLNSKRKAKSPRLHFDLEKLKDPNISETFRAQIGGKFAALTLIDHDVDTMANSLKEVLVSTAEEVLGRKSRTIQPAQIGGKFAALTLIDHDVDTMANSLKEILVSTAEEVLGRKSRTIQPWVTNISAGPL</sequence>
<accession>A0AAV4FP51</accession>
<feature type="domain" description="Endonuclease/exonuclease/phosphatase" evidence="2">
    <location>
        <begin position="52"/>
        <end position="289"/>
    </location>
</feature>
<gene>
    <name evidence="3" type="ORF">ElyMa_005755800</name>
</gene>
<evidence type="ECO:0000313" key="3">
    <source>
        <dbReference type="EMBL" id="GFR74508.1"/>
    </source>
</evidence>
<dbReference type="PANTHER" id="PTHR23227">
    <property type="entry name" value="BUCENTAUR RELATED"/>
    <property type="match status" value="1"/>
</dbReference>
<name>A0AAV4FP51_9GAST</name>
<comment type="caution">
    <text evidence="3">The sequence shown here is derived from an EMBL/GenBank/DDBJ whole genome shotgun (WGS) entry which is preliminary data.</text>
</comment>
<dbReference type="Pfam" id="PF03372">
    <property type="entry name" value="Exo_endo_phos"/>
    <property type="match status" value="1"/>
</dbReference>
<dbReference type="InterPro" id="IPR005135">
    <property type="entry name" value="Endo/exonuclease/phosphatase"/>
</dbReference>
<dbReference type="InterPro" id="IPR036691">
    <property type="entry name" value="Endo/exonu/phosph_ase_sf"/>
</dbReference>
<dbReference type="EMBL" id="BMAT01011530">
    <property type="protein sequence ID" value="GFR74508.1"/>
    <property type="molecule type" value="Genomic_DNA"/>
</dbReference>
<dbReference type="GO" id="GO:0003824">
    <property type="term" value="F:catalytic activity"/>
    <property type="evidence" value="ECO:0007669"/>
    <property type="project" value="InterPro"/>
</dbReference>
<dbReference type="Proteomes" id="UP000762676">
    <property type="component" value="Unassembled WGS sequence"/>
</dbReference>
<dbReference type="Gene3D" id="3.60.10.10">
    <property type="entry name" value="Endonuclease/exonuclease/phosphatase"/>
    <property type="match status" value="1"/>
</dbReference>
<evidence type="ECO:0000313" key="4">
    <source>
        <dbReference type="Proteomes" id="UP000762676"/>
    </source>
</evidence>
<dbReference type="AlphaFoldDB" id="A0AAV4FP51"/>
<dbReference type="InterPro" id="IPR027124">
    <property type="entry name" value="Swc5/CFDP1/2"/>
</dbReference>
<keyword evidence="4" id="KW-1185">Reference proteome</keyword>
<dbReference type="CDD" id="cd09076">
    <property type="entry name" value="L1-EN"/>
    <property type="match status" value="1"/>
</dbReference>